<sequence length="71" mass="7757">MTGTATSESTEVESIDKIKVTIVPTNKPMIRKDESDVVFRAAIGKWRAAVVEISRMHKTGRPVLVGTTSVE</sequence>
<dbReference type="GO" id="GO:0006605">
    <property type="term" value="P:protein targeting"/>
    <property type="evidence" value="ECO:0007669"/>
    <property type="project" value="InterPro"/>
</dbReference>
<keyword evidence="5" id="KW-1278">Translocase</keyword>
<evidence type="ECO:0000313" key="9">
    <source>
        <dbReference type="EMBL" id="PRQ49760.1"/>
    </source>
</evidence>
<keyword evidence="4" id="KW-0653">Protein transport</keyword>
<dbReference type="GO" id="GO:0005524">
    <property type="term" value="F:ATP binding"/>
    <property type="evidence" value="ECO:0007669"/>
    <property type="project" value="UniProtKB-KW"/>
</dbReference>
<dbReference type="GO" id="GO:0006886">
    <property type="term" value="P:intracellular protein transport"/>
    <property type="evidence" value="ECO:0007669"/>
    <property type="project" value="InterPro"/>
</dbReference>
<keyword evidence="9" id="KW-0378">Hydrolase</keyword>
<name>A0A2P6RTK3_ROSCH</name>
<keyword evidence="3" id="KW-0067">ATP-binding</keyword>
<reference evidence="9 10" key="1">
    <citation type="journal article" date="2018" name="Nat. Genet.">
        <title>The Rosa genome provides new insights in the design of modern roses.</title>
        <authorList>
            <person name="Bendahmane M."/>
        </authorList>
    </citation>
    <scope>NUCLEOTIDE SEQUENCE [LARGE SCALE GENOMIC DNA]</scope>
    <source>
        <strain evidence="10">cv. Old Blush</strain>
    </source>
</reference>
<evidence type="ECO:0000256" key="2">
    <source>
        <dbReference type="ARBA" id="ARBA00022741"/>
    </source>
</evidence>
<dbReference type="STRING" id="74649.A0A2P6RTK3"/>
<dbReference type="AlphaFoldDB" id="A0A2P6RTK3"/>
<dbReference type="PROSITE" id="PS51196">
    <property type="entry name" value="SECA_MOTOR_DEAD"/>
    <property type="match status" value="1"/>
</dbReference>
<evidence type="ECO:0000256" key="4">
    <source>
        <dbReference type="ARBA" id="ARBA00022927"/>
    </source>
</evidence>
<dbReference type="Gramene" id="PRQ49760">
    <property type="protein sequence ID" value="PRQ49760"/>
    <property type="gene ID" value="RchiOBHm_Chr2g0125491"/>
</dbReference>
<dbReference type="InterPro" id="IPR014018">
    <property type="entry name" value="SecA_motor_DEAD"/>
</dbReference>
<keyword evidence="10" id="KW-1185">Reference proteome</keyword>
<dbReference type="InterPro" id="IPR000185">
    <property type="entry name" value="SecA"/>
</dbReference>
<keyword evidence="7" id="KW-0472">Membrane</keyword>
<organism evidence="9 10">
    <name type="scientific">Rosa chinensis</name>
    <name type="common">China rose</name>
    <dbReference type="NCBI Taxonomy" id="74649"/>
    <lineage>
        <taxon>Eukaryota</taxon>
        <taxon>Viridiplantae</taxon>
        <taxon>Streptophyta</taxon>
        <taxon>Embryophyta</taxon>
        <taxon>Tracheophyta</taxon>
        <taxon>Spermatophyta</taxon>
        <taxon>Magnoliopsida</taxon>
        <taxon>eudicotyledons</taxon>
        <taxon>Gunneridae</taxon>
        <taxon>Pentapetalae</taxon>
        <taxon>rosids</taxon>
        <taxon>fabids</taxon>
        <taxon>Rosales</taxon>
        <taxon>Rosaceae</taxon>
        <taxon>Rosoideae</taxon>
        <taxon>Rosoideae incertae sedis</taxon>
        <taxon>Rosa</taxon>
    </lineage>
</organism>
<dbReference type="PANTHER" id="PTHR30612">
    <property type="entry name" value="SECA INNER MEMBRANE COMPONENT OF SEC PROTEIN SECRETION SYSTEM"/>
    <property type="match status" value="1"/>
</dbReference>
<dbReference type="Proteomes" id="UP000238479">
    <property type="component" value="Chromosome 2"/>
</dbReference>
<evidence type="ECO:0000259" key="8">
    <source>
        <dbReference type="PROSITE" id="PS51196"/>
    </source>
</evidence>
<dbReference type="Pfam" id="PF21090">
    <property type="entry name" value="P-loop_SecA"/>
    <property type="match status" value="1"/>
</dbReference>
<evidence type="ECO:0000256" key="6">
    <source>
        <dbReference type="ARBA" id="ARBA00023010"/>
    </source>
</evidence>
<feature type="domain" description="SecA family profile" evidence="8">
    <location>
        <begin position="1"/>
        <end position="71"/>
    </location>
</feature>
<dbReference type="GO" id="GO:0016787">
    <property type="term" value="F:hydrolase activity"/>
    <property type="evidence" value="ECO:0007669"/>
    <property type="project" value="UniProtKB-KW"/>
</dbReference>
<gene>
    <name evidence="9" type="ORF">RchiOBHm_Chr2g0125491</name>
</gene>
<protein>
    <submittedName>
        <fullName evidence="9">Putative SecA motor DEAD, P-loop containing nucleoside triphosphate hydrolase</fullName>
    </submittedName>
</protein>
<dbReference type="EMBL" id="PDCK01000040">
    <property type="protein sequence ID" value="PRQ49760.1"/>
    <property type="molecule type" value="Genomic_DNA"/>
</dbReference>
<keyword evidence="1" id="KW-0813">Transport</keyword>
<comment type="caution">
    <text evidence="9">The sequence shown here is derived from an EMBL/GenBank/DDBJ whole genome shotgun (WGS) entry which is preliminary data.</text>
</comment>
<dbReference type="InterPro" id="IPR027417">
    <property type="entry name" value="P-loop_NTPase"/>
</dbReference>
<evidence type="ECO:0000256" key="5">
    <source>
        <dbReference type="ARBA" id="ARBA00022967"/>
    </source>
</evidence>
<evidence type="ECO:0000256" key="1">
    <source>
        <dbReference type="ARBA" id="ARBA00022448"/>
    </source>
</evidence>
<dbReference type="OMA" id="VPTNKRM"/>
<evidence type="ECO:0000256" key="3">
    <source>
        <dbReference type="ARBA" id="ARBA00022840"/>
    </source>
</evidence>
<evidence type="ECO:0000256" key="7">
    <source>
        <dbReference type="ARBA" id="ARBA00023136"/>
    </source>
</evidence>
<proteinExistence type="predicted"/>
<dbReference type="InterPro" id="IPR044722">
    <property type="entry name" value="SecA_SF2_C"/>
</dbReference>
<dbReference type="PANTHER" id="PTHR30612:SF0">
    <property type="entry name" value="CHLOROPLAST PROTEIN-TRANSPORTING ATPASE"/>
    <property type="match status" value="1"/>
</dbReference>
<keyword evidence="2" id="KW-0547">Nucleotide-binding</keyword>
<evidence type="ECO:0000313" key="10">
    <source>
        <dbReference type="Proteomes" id="UP000238479"/>
    </source>
</evidence>
<keyword evidence="6" id="KW-0811">Translocation</keyword>
<accession>A0A2P6RTK3</accession>
<dbReference type="Gene3D" id="3.40.50.300">
    <property type="entry name" value="P-loop containing nucleotide triphosphate hydrolases"/>
    <property type="match status" value="1"/>
</dbReference>